<dbReference type="GO" id="GO:0016746">
    <property type="term" value="F:acyltransferase activity"/>
    <property type="evidence" value="ECO:0007669"/>
    <property type="project" value="UniProtKB-KW"/>
</dbReference>
<evidence type="ECO:0000313" key="3">
    <source>
        <dbReference type="Proteomes" id="UP000254387"/>
    </source>
</evidence>
<evidence type="ECO:0000313" key="2">
    <source>
        <dbReference type="EMBL" id="STV30945.1"/>
    </source>
</evidence>
<name>A0A378B7G6_KLEPN</name>
<reference evidence="2 3" key="1">
    <citation type="submission" date="2018-06" db="EMBL/GenBank/DDBJ databases">
        <authorList>
            <consortium name="Pathogen Informatics"/>
            <person name="Doyle S."/>
        </authorList>
    </citation>
    <scope>NUCLEOTIDE SEQUENCE [LARGE SCALE GENOMIC DNA]</scope>
    <source>
        <strain evidence="2 3">NCTC5053</strain>
    </source>
</reference>
<keyword evidence="2" id="KW-0808">Transferase</keyword>
<accession>A0A378B7G6</accession>
<proteinExistence type="predicted"/>
<evidence type="ECO:0000313" key="1">
    <source>
        <dbReference type="EMBL" id="GHK54798.1"/>
    </source>
</evidence>
<dbReference type="EMBL" id="UGMN01000004">
    <property type="protein sequence ID" value="STV30945.1"/>
    <property type="molecule type" value="Genomic_DNA"/>
</dbReference>
<dbReference type="Proteomes" id="UP000254387">
    <property type="component" value="Unassembled WGS sequence"/>
</dbReference>
<dbReference type="AlphaFoldDB" id="A0A378B7G6"/>
<gene>
    <name evidence="1" type="ORF">KPZU09_45340</name>
    <name evidence="2" type="ORF">NCTC5053_03908</name>
</gene>
<dbReference type="EMBL" id="BNFF01000001">
    <property type="protein sequence ID" value="GHK54798.1"/>
    <property type="molecule type" value="Genomic_DNA"/>
</dbReference>
<sequence>MGFHANPWAHHHPSYHQGIADHELLVLSYPQPIDERQYQQFARDLGHEVMGRE</sequence>
<reference evidence="1" key="2">
    <citation type="submission" date="2020-10" db="EMBL/GenBank/DDBJ databases">
        <title>Genome Sequence of ESBL Producing Zambian Clinical Strains.</title>
        <authorList>
            <person name="Shawa M."/>
            <person name="Furuta Y."/>
            <person name="Simbotwe M."/>
            <person name="Mulenga E."/>
            <person name="Mubanga M."/>
            <person name="Mulenga G."/>
            <person name="Kaile C."/>
            <person name="Zorigt T."/>
            <person name="Hang'ombe B."/>
            <person name="Higashi H."/>
        </authorList>
    </citation>
    <scope>NUCLEOTIDE SEQUENCE</scope>
    <source>
        <strain evidence="1">Zam_UTH_09</strain>
    </source>
</reference>
<protein>
    <submittedName>
        <fullName evidence="2">Putative acyltransferase domain protein</fullName>
    </submittedName>
</protein>
<dbReference type="Proteomes" id="UP000655094">
    <property type="component" value="Unassembled WGS sequence"/>
</dbReference>
<organism evidence="2 3">
    <name type="scientific">Klebsiella pneumoniae</name>
    <dbReference type="NCBI Taxonomy" id="573"/>
    <lineage>
        <taxon>Bacteria</taxon>
        <taxon>Pseudomonadati</taxon>
        <taxon>Pseudomonadota</taxon>
        <taxon>Gammaproteobacteria</taxon>
        <taxon>Enterobacterales</taxon>
        <taxon>Enterobacteriaceae</taxon>
        <taxon>Klebsiella/Raoultella group</taxon>
        <taxon>Klebsiella</taxon>
        <taxon>Klebsiella pneumoniae complex</taxon>
    </lineage>
</organism>
<keyword evidence="2" id="KW-0012">Acyltransferase</keyword>